<evidence type="ECO:0000313" key="2">
    <source>
        <dbReference type="EMBL" id="ETS81671.1"/>
    </source>
</evidence>
<feature type="compositionally biased region" description="Polar residues" evidence="1">
    <location>
        <begin position="393"/>
        <end position="402"/>
    </location>
</feature>
<proteinExistence type="predicted"/>
<dbReference type="AlphaFoldDB" id="W3X923"/>
<dbReference type="InParanoid" id="W3X923"/>
<protein>
    <submittedName>
        <fullName evidence="2">Uncharacterized protein</fullName>
    </submittedName>
</protein>
<dbReference type="eggNOG" id="ENOG502TEVH">
    <property type="taxonomic scope" value="Eukaryota"/>
</dbReference>
<name>W3X923_PESFW</name>
<evidence type="ECO:0000313" key="3">
    <source>
        <dbReference type="Proteomes" id="UP000030651"/>
    </source>
</evidence>
<feature type="region of interest" description="Disordered" evidence="1">
    <location>
        <begin position="105"/>
        <end position="124"/>
    </location>
</feature>
<organism evidence="2 3">
    <name type="scientific">Pestalotiopsis fici (strain W106-1 / CGMCC3.15140)</name>
    <dbReference type="NCBI Taxonomy" id="1229662"/>
    <lineage>
        <taxon>Eukaryota</taxon>
        <taxon>Fungi</taxon>
        <taxon>Dikarya</taxon>
        <taxon>Ascomycota</taxon>
        <taxon>Pezizomycotina</taxon>
        <taxon>Sordariomycetes</taxon>
        <taxon>Xylariomycetidae</taxon>
        <taxon>Amphisphaeriales</taxon>
        <taxon>Sporocadaceae</taxon>
        <taxon>Pestalotiopsis</taxon>
    </lineage>
</organism>
<dbReference type="Proteomes" id="UP000030651">
    <property type="component" value="Unassembled WGS sequence"/>
</dbReference>
<dbReference type="GeneID" id="19271686"/>
<gene>
    <name evidence="2" type="ORF">PFICI_06673</name>
</gene>
<dbReference type="EMBL" id="KI912112">
    <property type="protein sequence ID" value="ETS81671.1"/>
    <property type="molecule type" value="Genomic_DNA"/>
</dbReference>
<feature type="region of interest" description="Disordered" evidence="1">
    <location>
        <begin position="347"/>
        <end position="402"/>
    </location>
</feature>
<dbReference type="RefSeq" id="XP_007833445.1">
    <property type="nucleotide sequence ID" value="XM_007835254.1"/>
</dbReference>
<feature type="region of interest" description="Disordered" evidence="1">
    <location>
        <begin position="1"/>
        <end position="20"/>
    </location>
</feature>
<accession>W3X923</accession>
<feature type="compositionally biased region" description="Basic and acidic residues" evidence="1">
    <location>
        <begin position="375"/>
        <end position="384"/>
    </location>
</feature>
<keyword evidence="3" id="KW-1185">Reference proteome</keyword>
<dbReference type="HOGENOM" id="CLU_685318_0_0_1"/>
<reference evidence="3" key="1">
    <citation type="journal article" date="2015" name="BMC Genomics">
        <title>Genomic and transcriptomic analysis of the endophytic fungus Pestalotiopsis fici reveals its lifestyle and high potential for synthesis of natural products.</title>
        <authorList>
            <person name="Wang X."/>
            <person name="Zhang X."/>
            <person name="Liu L."/>
            <person name="Xiang M."/>
            <person name="Wang W."/>
            <person name="Sun X."/>
            <person name="Che Y."/>
            <person name="Guo L."/>
            <person name="Liu G."/>
            <person name="Guo L."/>
            <person name="Wang C."/>
            <person name="Yin W.B."/>
            <person name="Stadler M."/>
            <person name="Zhang X."/>
            <person name="Liu X."/>
        </authorList>
    </citation>
    <scope>NUCLEOTIDE SEQUENCE [LARGE SCALE GENOMIC DNA]</scope>
    <source>
        <strain evidence="3">W106-1 / CGMCC3.15140</strain>
    </source>
</reference>
<evidence type="ECO:0000256" key="1">
    <source>
        <dbReference type="SAM" id="MobiDB-lite"/>
    </source>
</evidence>
<dbReference type="KEGG" id="pfy:PFICI_06673"/>
<sequence length="402" mass="44715">MLLSTRRKKPEEYSTNPNTVRARARKAKLDPYTREMEQANASDTKAIARAWTIITNQQDYKDAPKEVREKMLQQAEKEVMERRRRRGLDKDSKIERFLKLNATDVVNDTPSTSSPVPGSMQDLDNSFAQEPQQHTQPVDPMHSASFTAARPGEIRSVSADSYGGQSVPNVEGQLIFHNVYLPQQREQQAQTEALGQDNRSAQHLCTHDCVQQINQTSNMADSAVIASLQATVQRQEQYMQQLAGAIHSLANDVVLIRSASREQEARVASMESQMKIFYESSSRTHDPEAAYARQVYKLEQVLSGIQRITSVTSEVCNSFAANTHGLSEGRGVGHSWAGGFEGVPINHGNVEASIHHPEGGSTNTSQFHHSGMVSTKEKDSIAHLEEEEEDSKQSIQDISAEN</sequence>
<dbReference type="OrthoDB" id="5201136at2759"/>